<evidence type="ECO:0008006" key="4">
    <source>
        <dbReference type="Google" id="ProtNLM"/>
    </source>
</evidence>
<name>A0ABY1GXE2_9STAP</name>
<feature type="transmembrane region" description="Helical" evidence="1">
    <location>
        <begin position="37"/>
        <end position="53"/>
    </location>
</feature>
<accession>A0ABY1GXE2</accession>
<evidence type="ECO:0000256" key="1">
    <source>
        <dbReference type="SAM" id="Phobius"/>
    </source>
</evidence>
<reference evidence="2 3" key="1">
    <citation type="submission" date="2016-11" db="EMBL/GenBank/DDBJ databases">
        <authorList>
            <person name="Varghese N."/>
            <person name="Submissions S."/>
        </authorList>
    </citation>
    <scope>NUCLEOTIDE SEQUENCE [LARGE SCALE GENOMIC DNA]</scope>
    <source>
        <strain evidence="2 3">NFIX07</strain>
    </source>
</reference>
<keyword evidence="1" id="KW-0812">Transmembrane</keyword>
<gene>
    <name evidence="2" type="ORF">SAMN03097721_00015</name>
</gene>
<evidence type="ECO:0000313" key="2">
    <source>
        <dbReference type="EMBL" id="SFZ70855.1"/>
    </source>
</evidence>
<dbReference type="Proteomes" id="UP000182665">
    <property type="component" value="Unassembled WGS sequence"/>
</dbReference>
<sequence length="80" mass="9391">MNHIFIIVLGGLAYGIFSFVFDKYLETDKKNDFKLNIYKLIMFIILLITVAFAEKYHMTSAYIVILAFIFIEKIKMVSKE</sequence>
<proteinExistence type="predicted"/>
<evidence type="ECO:0000313" key="3">
    <source>
        <dbReference type="Proteomes" id="UP000182665"/>
    </source>
</evidence>
<keyword evidence="1" id="KW-0472">Membrane</keyword>
<feature type="transmembrane region" description="Helical" evidence="1">
    <location>
        <begin position="59"/>
        <end position="77"/>
    </location>
</feature>
<organism evidence="2 3">
    <name type="scientific">Staphylococcus pasteuri</name>
    <dbReference type="NCBI Taxonomy" id="45972"/>
    <lineage>
        <taxon>Bacteria</taxon>
        <taxon>Bacillati</taxon>
        <taxon>Bacillota</taxon>
        <taxon>Bacilli</taxon>
        <taxon>Bacillales</taxon>
        <taxon>Staphylococcaceae</taxon>
        <taxon>Staphylococcus</taxon>
    </lineage>
</organism>
<keyword evidence="3" id="KW-1185">Reference proteome</keyword>
<comment type="caution">
    <text evidence="2">The sequence shown here is derived from an EMBL/GenBank/DDBJ whole genome shotgun (WGS) entry which is preliminary data.</text>
</comment>
<feature type="transmembrane region" description="Helical" evidence="1">
    <location>
        <begin position="6"/>
        <end position="25"/>
    </location>
</feature>
<keyword evidence="1" id="KW-1133">Transmembrane helix</keyword>
<dbReference type="EMBL" id="FPKT01000001">
    <property type="protein sequence ID" value="SFZ70855.1"/>
    <property type="molecule type" value="Genomic_DNA"/>
</dbReference>
<protein>
    <recommendedName>
        <fullName evidence="4">Phage protein</fullName>
    </recommendedName>
</protein>